<proteinExistence type="predicted"/>
<accession>A0A1T5P7M2</accession>
<organism evidence="1 2">
    <name type="scientific">Chitinophaga ginsengisegetis</name>
    <dbReference type="NCBI Taxonomy" id="393003"/>
    <lineage>
        <taxon>Bacteria</taxon>
        <taxon>Pseudomonadati</taxon>
        <taxon>Bacteroidota</taxon>
        <taxon>Chitinophagia</taxon>
        <taxon>Chitinophagales</taxon>
        <taxon>Chitinophagaceae</taxon>
        <taxon>Chitinophaga</taxon>
    </lineage>
</organism>
<evidence type="ECO:0000313" key="2">
    <source>
        <dbReference type="Proteomes" id="UP000190166"/>
    </source>
</evidence>
<gene>
    <name evidence="1" type="ORF">SAMN05660461_4532</name>
</gene>
<sequence length="44" mass="5124">MREFLFKNCRMDNKSVWKILWIVECIAPFHIPTSLKSATSVADP</sequence>
<evidence type="ECO:0000313" key="1">
    <source>
        <dbReference type="EMBL" id="SKD08656.1"/>
    </source>
</evidence>
<dbReference type="AlphaFoldDB" id="A0A1T5P7M2"/>
<reference evidence="1 2" key="1">
    <citation type="submission" date="2017-02" db="EMBL/GenBank/DDBJ databases">
        <authorList>
            <person name="Peterson S.W."/>
        </authorList>
    </citation>
    <scope>NUCLEOTIDE SEQUENCE [LARGE SCALE GENOMIC DNA]</scope>
    <source>
        <strain evidence="1 2">DSM 18108</strain>
    </source>
</reference>
<keyword evidence="2" id="KW-1185">Reference proteome</keyword>
<dbReference type="EMBL" id="FUZZ01000004">
    <property type="protein sequence ID" value="SKD08656.1"/>
    <property type="molecule type" value="Genomic_DNA"/>
</dbReference>
<name>A0A1T5P7M2_9BACT</name>
<protein>
    <submittedName>
        <fullName evidence="1">Uncharacterized protein</fullName>
    </submittedName>
</protein>
<dbReference type="Proteomes" id="UP000190166">
    <property type="component" value="Unassembled WGS sequence"/>
</dbReference>
<dbReference type="STRING" id="393003.SAMN05660461_4532"/>